<dbReference type="InterPro" id="IPR018461">
    <property type="entry name" value="Na/H_Antiport_NhaC-like_C"/>
</dbReference>
<dbReference type="AlphaFoldDB" id="A0A6P1MC55"/>
<keyword evidence="2" id="KW-1003">Cell membrane</keyword>
<gene>
    <name evidence="8" type="ORF">Ami3637_07230</name>
</gene>
<keyword evidence="3 6" id="KW-0812">Transmembrane</keyword>
<sequence length="458" mass="49422">METFGLLSLIPVIVILVFALITKDTFISLFLGVASGFIIVAHGHPLTAFNGFLDGLYTVMKDHNTAWVLILCGLFGSLVMLMQESGGVLGFSNLTHKVLKTRKASLIGTWILGIIVFVDDYLNSLAVAAAVRDITDKHKVSREMLAYIVNSTGVTVCAIVPISTWSAFMSAQMEKAHMTEGFSPATAYVHAIPFMFYAWLAVLIVPLFCLKIIPLFGPMKKAEERALKKGQVFSEASKAALVEIPDEEKKFANIPCRAFNFLVPMLVVAALTIITEDILIGLFAAIGVCFVMYLPQRLMTVQKFFDNVMNGLVDMFPTLVIIVLSYVLIEVNNQLGLVDFVVKVALNTVNPALLPVTIFIVIGLLSFASGSFWGLAAIAFPIVGPLASALGVNNFLCAGALVSAIAFGGHICMYSDTVILASASTQTTNAEYFRTSAPLVMIPFGLAAILYLALGLIL</sequence>
<keyword evidence="5 6" id="KW-0472">Membrane</keyword>
<dbReference type="Proteomes" id="UP000463883">
    <property type="component" value="Chromosome"/>
</dbReference>
<evidence type="ECO:0000256" key="4">
    <source>
        <dbReference type="ARBA" id="ARBA00022989"/>
    </source>
</evidence>
<feature type="transmembrane region" description="Helical" evidence="6">
    <location>
        <begin position="258"/>
        <end position="274"/>
    </location>
</feature>
<evidence type="ECO:0000256" key="1">
    <source>
        <dbReference type="ARBA" id="ARBA00004651"/>
    </source>
</evidence>
<keyword evidence="9" id="KW-1185">Reference proteome</keyword>
<dbReference type="KEGG" id="amic:Ami3637_07230"/>
<feature type="transmembrane region" description="Helical" evidence="6">
    <location>
        <begin position="144"/>
        <end position="168"/>
    </location>
</feature>
<feature type="domain" description="Na+/H+ antiporter NhaC-like C-terminal" evidence="7">
    <location>
        <begin position="171"/>
        <end position="455"/>
    </location>
</feature>
<dbReference type="PANTHER" id="PTHR43478:SF1">
    <property type="entry name" value="NA+_H+ ANTIPORTER NHAC-LIKE C-TERMINAL DOMAIN-CONTAINING PROTEIN"/>
    <property type="match status" value="1"/>
</dbReference>
<dbReference type="RefSeq" id="WP_162361990.1">
    <property type="nucleotide sequence ID" value="NZ_CP047591.1"/>
</dbReference>
<feature type="transmembrane region" description="Helical" evidence="6">
    <location>
        <begin position="280"/>
        <end position="296"/>
    </location>
</feature>
<evidence type="ECO:0000256" key="6">
    <source>
        <dbReference type="SAM" id="Phobius"/>
    </source>
</evidence>
<evidence type="ECO:0000256" key="5">
    <source>
        <dbReference type="ARBA" id="ARBA00023136"/>
    </source>
</evidence>
<organism evidence="8 9">
    <name type="scientific">Aminipila terrae</name>
    <dbReference type="NCBI Taxonomy" id="2697030"/>
    <lineage>
        <taxon>Bacteria</taxon>
        <taxon>Bacillati</taxon>
        <taxon>Bacillota</taxon>
        <taxon>Clostridia</taxon>
        <taxon>Peptostreptococcales</taxon>
        <taxon>Anaerovoracaceae</taxon>
        <taxon>Aminipila</taxon>
    </lineage>
</organism>
<feature type="transmembrane region" description="Helical" evidence="6">
    <location>
        <begin position="29"/>
        <end position="53"/>
    </location>
</feature>
<evidence type="ECO:0000313" key="8">
    <source>
        <dbReference type="EMBL" id="QHI72220.1"/>
    </source>
</evidence>
<feature type="transmembrane region" description="Helical" evidence="6">
    <location>
        <begin position="308"/>
        <end position="329"/>
    </location>
</feature>
<feature type="transmembrane region" description="Helical" evidence="6">
    <location>
        <begin position="188"/>
        <end position="210"/>
    </location>
</feature>
<dbReference type="GO" id="GO:0005886">
    <property type="term" value="C:plasma membrane"/>
    <property type="evidence" value="ECO:0007669"/>
    <property type="project" value="UniProtKB-SubCell"/>
</dbReference>
<keyword evidence="4 6" id="KW-1133">Transmembrane helix</keyword>
<name>A0A6P1MC55_9FIRM</name>
<evidence type="ECO:0000259" key="7">
    <source>
        <dbReference type="Pfam" id="PF03553"/>
    </source>
</evidence>
<evidence type="ECO:0000256" key="2">
    <source>
        <dbReference type="ARBA" id="ARBA00022475"/>
    </source>
</evidence>
<dbReference type="PANTHER" id="PTHR43478">
    <property type="entry name" value="NA+/H+ ANTIPORTER-RELATED"/>
    <property type="match status" value="1"/>
</dbReference>
<feature type="transmembrane region" description="Helical" evidence="6">
    <location>
        <begin position="395"/>
        <end position="416"/>
    </location>
</feature>
<feature type="transmembrane region" description="Helical" evidence="6">
    <location>
        <begin position="436"/>
        <end position="457"/>
    </location>
</feature>
<comment type="subcellular location">
    <subcellularLocation>
        <location evidence="1">Cell membrane</location>
        <topology evidence="1">Multi-pass membrane protein</topology>
    </subcellularLocation>
</comment>
<dbReference type="EMBL" id="CP047591">
    <property type="protein sequence ID" value="QHI72220.1"/>
    <property type="molecule type" value="Genomic_DNA"/>
</dbReference>
<accession>A0A6P1MC55</accession>
<dbReference type="Pfam" id="PF03553">
    <property type="entry name" value="Na_H_antiporter"/>
    <property type="match status" value="1"/>
</dbReference>
<feature type="transmembrane region" description="Helical" evidence="6">
    <location>
        <begin position="356"/>
        <end position="383"/>
    </location>
</feature>
<evidence type="ECO:0000256" key="3">
    <source>
        <dbReference type="ARBA" id="ARBA00022692"/>
    </source>
</evidence>
<reference evidence="8 9" key="1">
    <citation type="submission" date="2020-01" db="EMBL/GenBank/DDBJ databases">
        <title>Genomic analysis of Aminipila sp. CBA3637.</title>
        <authorList>
            <person name="Kim Y.B."/>
            <person name="Roh S.W."/>
        </authorList>
    </citation>
    <scope>NUCLEOTIDE SEQUENCE [LARGE SCALE GENOMIC DNA]</scope>
    <source>
        <strain evidence="8 9">CBA3637</strain>
    </source>
</reference>
<feature type="transmembrane region" description="Helical" evidence="6">
    <location>
        <begin position="103"/>
        <end position="123"/>
    </location>
</feature>
<evidence type="ECO:0000313" key="9">
    <source>
        <dbReference type="Proteomes" id="UP000463883"/>
    </source>
</evidence>
<proteinExistence type="predicted"/>
<feature type="transmembrane region" description="Helical" evidence="6">
    <location>
        <begin position="65"/>
        <end position="83"/>
    </location>
</feature>
<protein>
    <recommendedName>
        <fullName evidence="7">Na+/H+ antiporter NhaC-like C-terminal domain-containing protein</fullName>
    </recommendedName>
</protein>